<dbReference type="EMBL" id="LNRQ01000005">
    <property type="protein sequence ID" value="KZM95610.1"/>
    <property type="molecule type" value="Genomic_DNA"/>
</dbReference>
<feature type="compositionally biased region" description="Low complexity" evidence="1">
    <location>
        <begin position="53"/>
        <end position="70"/>
    </location>
</feature>
<proteinExistence type="predicted"/>
<evidence type="ECO:0000256" key="1">
    <source>
        <dbReference type="SAM" id="MobiDB-lite"/>
    </source>
</evidence>
<feature type="region of interest" description="Disordered" evidence="1">
    <location>
        <begin position="1"/>
        <end position="22"/>
    </location>
</feature>
<dbReference type="EMBL" id="CP093347">
    <property type="protein sequence ID" value="WOH02176.1"/>
    <property type="molecule type" value="Genomic_DNA"/>
</dbReference>
<evidence type="ECO:0000313" key="4">
    <source>
        <dbReference type="Proteomes" id="UP000077755"/>
    </source>
</evidence>
<evidence type="ECO:0000313" key="2">
    <source>
        <dbReference type="EMBL" id="KZM95610.1"/>
    </source>
</evidence>
<dbReference type="Gramene" id="KZM95610">
    <property type="protein sequence ID" value="KZM95610"/>
    <property type="gene ID" value="DCAR_018852"/>
</dbReference>
<keyword evidence="4" id="KW-1185">Reference proteome</keyword>
<dbReference type="PANTHER" id="PTHR37721:SF1">
    <property type="entry name" value="OS05G0464200 PROTEIN"/>
    <property type="match status" value="1"/>
</dbReference>
<reference evidence="2" key="1">
    <citation type="journal article" date="2016" name="Nat. Genet.">
        <title>A high-quality carrot genome assembly provides new insights into carotenoid accumulation and asterid genome evolution.</title>
        <authorList>
            <person name="Iorizzo M."/>
            <person name="Ellison S."/>
            <person name="Senalik D."/>
            <person name="Zeng P."/>
            <person name="Satapoomin P."/>
            <person name="Huang J."/>
            <person name="Bowman M."/>
            <person name="Iovene M."/>
            <person name="Sanseverino W."/>
            <person name="Cavagnaro P."/>
            <person name="Yildiz M."/>
            <person name="Macko-Podgorni A."/>
            <person name="Moranska E."/>
            <person name="Grzebelus E."/>
            <person name="Grzebelus D."/>
            <person name="Ashrafi H."/>
            <person name="Zheng Z."/>
            <person name="Cheng S."/>
            <person name="Spooner D."/>
            <person name="Van Deynze A."/>
            <person name="Simon P."/>
        </authorList>
    </citation>
    <scope>NUCLEOTIDE SEQUENCE [LARGE SCALE GENOMIC DNA]</scope>
    <source>
        <tissue evidence="2">Leaf</tissue>
    </source>
</reference>
<sequence length="70" mass="7331">MELSSATPSNNKKKQFPPKRGQIKEDILKSFATSLSNLASKAGEVVSKIKQGSTSSAAASPPSSSYNSDD</sequence>
<dbReference type="AlphaFoldDB" id="A0A162A5B6"/>
<dbReference type="Proteomes" id="UP000077755">
    <property type="component" value="Chromosome 5"/>
</dbReference>
<dbReference type="OMA" id="GHISWKT"/>
<reference evidence="3" key="2">
    <citation type="submission" date="2022-03" db="EMBL/GenBank/DDBJ databases">
        <title>Draft title - Genomic analysis of global carrot germplasm unveils the trajectory of domestication and the origin of high carotenoid orange carrot.</title>
        <authorList>
            <person name="Iorizzo M."/>
            <person name="Ellison S."/>
            <person name="Senalik D."/>
            <person name="Macko-Podgorni A."/>
            <person name="Grzebelus D."/>
            <person name="Bostan H."/>
            <person name="Rolling W."/>
            <person name="Curaba J."/>
            <person name="Simon P."/>
        </authorList>
    </citation>
    <scope>NUCLEOTIDE SEQUENCE</scope>
    <source>
        <tissue evidence="3">Leaf</tissue>
    </source>
</reference>
<feature type="compositionally biased region" description="Polar residues" evidence="1">
    <location>
        <begin position="1"/>
        <end position="10"/>
    </location>
</feature>
<accession>A0A162A5B6</accession>
<organism evidence="2">
    <name type="scientific">Daucus carota subsp. sativus</name>
    <name type="common">Carrot</name>
    <dbReference type="NCBI Taxonomy" id="79200"/>
    <lineage>
        <taxon>Eukaryota</taxon>
        <taxon>Viridiplantae</taxon>
        <taxon>Streptophyta</taxon>
        <taxon>Embryophyta</taxon>
        <taxon>Tracheophyta</taxon>
        <taxon>Spermatophyta</taxon>
        <taxon>Magnoliopsida</taxon>
        <taxon>eudicotyledons</taxon>
        <taxon>Gunneridae</taxon>
        <taxon>Pentapetalae</taxon>
        <taxon>asterids</taxon>
        <taxon>campanulids</taxon>
        <taxon>Apiales</taxon>
        <taxon>Apiaceae</taxon>
        <taxon>Apioideae</taxon>
        <taxon>Scandiceae</taxon>
        <taxon>Daucinae</taxon>
        <taxon>Daucus</taxon>
        <taxon>Daucus sect. Daucus</taxon>
    </lineage>
</organism>
<feature type="region of interest" description="Disordered" evidence="1">
    <location>
        <begin position="47"/>
        <end position="70"/>
    </location>
</feature>
<evidence type="ECO:0000313" key="3">
    <source>
        <dbReference type="EMBL" id="WOH02176.1"/>
    </source>
</evidence>
<name>A0A162A5B6_DAUCS</name>
<dbReference type="PANTHER" id="PTHR37721">
    <property type="entry name" value="OS05G0464200 PROTEIN"/>
    <property type="match status" value="1"/>
</dbReference>
<protein>
    <submittedName>
        <fullName evidence="2">Uncharacterized protein</fullName>
    </submittedName>
</protein>
<gene>
    <name evidence="2" type="ORF">DCAR_018852</name>
    <name evidence="3" type="ORF">DCAR_0521564</name>
</gene>